<dbReference type="Proteomes" id="UP000324222">
    <property type="component" value="Unassembled WGS sequence"/>
</dbReference>
<reference evidence="1 2" key="1">
    <citation type="submission" date="2019-05" db="EMBL/GenBank/DDBJ databases">
        <title>Another draft genome of Portunus trituberculatus and its Hox gene families provides insights of decapod evolution.</title>
        <authorList>
            <person name="Jeong J.-H."/>
            <person name="Song I."/>
            <person name="Kim S."/>
            <person name="Choi T."/>
            <person name="Kim D."/>
            <person name="Ryu S."/>
            <person name="Kim W."/>
        </authorList>
    </citation>
    <scope>NUCLEOTIDE SEQUENCE [LARGE SCALE GENOMIC DNA]</scope>
    <source>
        <tissue evidence="1">Muscle</tissue>
    </source>
</reference>
<organism evidence="1 2">
    <name type="scientific">Portunus trituberculatus</name>
    <name type="common">Swimming crab</name>
    <name type="synonym">Neptunus trituberculatus</name>
    <dbReference type="NCBI Taxonomy" id="210409"/>
    <lineage>
        <taxon>Eukaryota</taxon>
        <taxon>Metazoa</taxon>
        <taxon>Ecdysozoa</taxon>
        <taxon>Arthropoda</taxon>
        <taxon>Crustacea</taxon>
        <taxon>Multicrustacea</taxon>
        <taxon>Malacostraca</taxon>
        <taxon>Eumalacostraca</taxon>
        <taxon>Eucarida</taxon>
        <taxon>Decapoda</taxon>
        <taxon>Pleocyemata</taxon>
        <taxon>Brachyura</taxon>
        <taxon>Eubrachyura</taxon>
        <taxon>Portunoidea</taxon>
        <taxon>Portunidae</taxon>
        <taxon>Portuninae</taxon>
        <taxon>Portunus</taxon>
    </lineage>
</organism>
<keyword evidence="2" id="KW-1185">Reference proteome</keyword>
<name>A0A5B7HR57_PORTR</name>
<evidence type="ECO:0000313" key="2">
    <source>
        <dbReference type="Proteomes" id="UP000324222"/>
    </source>
</evidence>
<evidence type="ECO:0008006" key="3">
    <source>
        <dbReference type="Google" id="ProtNLM"/>
    </source>
</evidence>
<dbReference type="AlphaFoldDB" id="A0A5B7HR57"/>
<comment type="caution">
    <text evidence="1">The sequence shown here is derived from an EMBL/GenBank/DDBJ whole genome shotgun (WGS) entry which is preliminary data.</text>
</comment>
<proteinExistence type="predicted"/>
<evidence type="ECO:0000313" key="1">
    <source>
        <dbReference type="EMBL" id="MPC73792.1"/>
    </source>
</evidence>
<protein>
    <recommendedName>
        <fullName evidence="3">Down syndrome cell adhesion molecule-like protein Dscam2</fullName>
    </recommendedName>
</protein>
<sequence>MENVIRGNSAILKCNIPSFVADFVSVQAWVTDKGDTYYKSRNYGKEGAGCVEVVEVVE</sequence>
<accession>A0A5B7HR57</accession>
<gene>
    <name evidence="1" type="ORF">E2C01_068129</name>
</gene>
<dbReference type="EMBL" id="VSRR010037519">
    <property type="protein sequence ID" value="MPC73792.1"/>
    <property type="molecule type" value="Genomic_DNA"/>
</dbReference>
<dbReference type="Gene3D" id="2.60.40.10">
    <property type="entry name" value="Immunoglobulins"/>
    <property type="match status" value="1"/>
</dbReference>
<dbReference type="InterPro" id="IPR013783">
    <property type="entry name" value="Ig-like_fold"/>
</dbReference>